<protein>
    <submittedName>
        <fullName evidence="2">Uncharacterized protein</fullName>
    </submittedName>
</protein>
<reference evidence="3" key="1">
    <citation type="journal article" date="2019" name="Int. J. Syst. Evol. Microbiol.">
        <title>The Global Catalogue of Microorganisms (GCM) 10K type strain sequencing project: providing services to taxonomists for standard genome sequencing and annotation.</title>
        <authorList>
            <consortium name="The Broad Institute Genomics Platform"/>
            <consortium name="The Broad Institute Genome Sequencing Center for Infectious Disease"/>
            <person name="Wu L."/>
            <person name="Ma J."/>
        </authorList>
    </citation>
    <scope>NUCLEOTIDE SEQUENCE [LARGE SCALE GENOMIC DNA]</scope>
    <source>
        <strain evidence="3">CGMCC 1.12778</strain>
    </source>
</reference>
<feature type="transmembrane region" description="Helical" evidence="1">
    <location>
        <begin position="93"/>
        <end position="112"/>
    </location>
</feature>
<accession>A0ABQ2AZQ0</accession>
<evidence type="ECO:0000256" key="1">
    <source>
        <dbReference type="SAM" id="Phobius"/>
    </source>
</evidence>
<keyword evidence="1" id="KW-0472">Membrane</keyword>
<proteinExistence type="predicted"/>
<dbReference type="Proteomes" id="UP000643279">
    <property type="component" value="Unassembled WGS sequence"/>
</dbReference>
<keyword evidence="1" id="KW-1133">Transmembrane helix</keyword>
<comment type="caution">
    <text evidence="2">The sequence shown here is derived from an EMBL/GenBank/DDBJ whole genome shotgun (WGS) entry which is preliminary data.</text>
</comment>
<keyword evidence="1" id="KW-0812">Transmembrane</keyword>
<sequence>MSGFYAYTDISVINRAMNTATTSGGYILGSAMSHAIAIIAVFCVLALAYVGVGTWNIVARLSTAKAPLLGAIILTAAASVLIVLYITTKSSPGGVEFSALGLNALIISRCAIVMRMKKVPAYPATAEWTH</sequence>
<feature type="transmembrane region" description="Helical" evidence="1">
    <location>
        <begin position="35"/>
        <end position="59"/>
    </location>
</feature>
<dbReference type="EMBL" id="BMFW01000029">
    <property type="protein sequence ID" value="GGI00870.1"/>
    <property type="molecule type" value="Genomic_DNA"/>
</dbReference>
<keyword evidence="3" id="KW-1185">Reference proteome</keyword>
<evidence type="ECO:0000313" key="2">
    <source>
        <dbReference type="EMBL" id="GGI00870.1"/>
    </source>
</evidence>
<feature type="transmembrane region" description="Helical" evidence="1">
    <location>
        <begin position="66"/>
        <end position="87"/>
    </location>
</feature>
<evidence type="ECO:0000313" key="3">
    <source>
        <dbReference type="Proteomes" id="UP000643279"/>
    </source>
</evidence>
<name>A0ABQ2AZQ0_9MICC</name>
<organism evidence="2 3">
    <name type="scientific">Arthrobacter liuii</name>
    <dbReference type="NCBI Taxonomy" id="1476996"/>
    <lineage>
        <taxon>Bacteria</taxon>
        <taxon>Bacillati</taxon>
        <taxon>Actinomycetota</taxon>
        <taxon>Actinomycetes</taxon>
        <taxon>Micrococcales</taxon>
        <taxon>Micrococcaceae</taxon>
        <taxon>Arthrobacter</taxon>
    </lineage>
</organism>
<gene>
    <name evidence="2" type="ORF">GCM10007170_39010</name>
</gene>